<keyword evidence="7" id="KW-1015">Disulfide bond</keyword>
<evidence type="ECO:0000256" key="1">
    <source>
        <dbReference type="ARBA" id="ARBA00004613"/>
    </source>
</evidence>
<dbReference type="PANTHER" id="PTHR47221:SF6">
    <property type="entry name" value="FIBRINOGEN ALPHA CHAIN"/>
    <property type="match status" value="1"/>
</dbReference>
<evidence type="ECO:0000256" key="8">
    <source>
        <dbReference type="ARBA" id="ARBA00025974"/>
    </source>
</evidence>
<evidence type="ECO:0000256" key="5">
    <source>
        <dbReference type="ARBA" id="ARBA00023054"/>
    </source>
</evidence>
<dbReference type="STRING" id="8187.ENSLCAP00010014217"/>
<dbReference type="GO" id="GO:0005102">
    <property type="term" value="F:signaling receptor binding"/>
    <property type="evidence" value="ECO:0007669"/>
    <property type="project" value="InterPro"/>
</dbReference>
<dbReference type="InterPro" id="IPR012290">
    <property type="entry name" value="Fibrinogen_a/b/g_coil_dom"/>
</dbReference>
<evidence type="ECO:0000256" key="4">
    <source>
        <dbReference type="ARBA" id="ARBA00022729"/>
    </source>
</evidence>
<dbReference type="Gene3D" id="1.20.5.50">
    <property type="match status" value="2"/>
</dbReference>
<dbReference type="GO" id="GO:0005577">
    <property type="term" value="C:fibrinogen complex"/>
    <property type="evidence" value="ECO:0007669"/>
    <property type="project" value="InterPro"/>
</dbReference>
<dbReference type="Proteomes" id="UP000314980">
    <property type="component" value="Unassembled WGS sequence"/>
</dbReference>
<keyword evidence="5" id="KW-0175">Coiled coil</keyword>
<dbReference type="PANTHER" id="PTHR47221">
    <property type="entry name" value="FIBRINOGEN ALPHA CHAIN"/>
    <property type="match status" value="1"/>
</dbReference>
<dbReference type="GO" id="GO:0042730">
    <property type="term" value="P:fibrinolysis"/>
    <property type="evidence" value="ECO:0007669"/>
    <property type="project" value="TreeGrafter"/>
</dbReference>
<feature type="chain" id="PRO_5021502152" description="Fibrinogen alpha/beta/gamma chain coiled coil domain-containing protein" evidence="9">
    <location>
        <begin position="19"/>
        <end position="266"/>
    </location>
</feature>
<dbReference type="GeneTree" id="ENSGT00940000157467"/>
<reference evidence="12" key="1">
    <citation type="submission" date="2015-09" db="EMBL/GenBank/DDBJ databases">
        <authorList>
            <person name="Sai Rama Sridatta P."/>
        </authorList>
    </citation>
    <scope>NUCLEOTIDE SEQUENCE [LARGE SCALE GENOMIC DNA]</scope>
</reference>
<dbReference type="GO" id="GO:0034116">
    <property type="term" value="P:positive regulation of heterotypic cell-cell adhesion"/>
    <property type="evidence" value="ECO:0007669"/>
    <property type="project" value="TreeGrafter"/>
</dbReference>
<dbReference type="InParanoid" id="A0A4W6CPE8"/>
<sequence length="266" mass="30097">MKQLGVLVCLSLISVAASGTIDPRGARPVEHGTRSEKCATQKEWPFCTDDEWYSKCPSGCRIQGLMDKYDHNLLKKIEKIRSLLDQNKAKHLFIQTCPLLPPGADNNYYDLAQSLRQRITDMKIKIDRQLRILAALKDRVKDQVVEMQRMEVDIDVKLRACTGSCQSALPFTVNHLSYQTLQTYMDQTDMTLNQRRKAAAPPDDIPHVTLQTVDVGPAPSAEYKTIPTVQRELLTQFEDIGQNQLVLEDLLEDSVDVQVLTLAELE</sequence>
<evidence type="ECO:0000256" key="7">
    <source>
        <dbReference type="ARBA" id="ARBA00023157"/>
    </source>
</evidence>
<organism evidence="11 12">
    <name type="scientific">Lates calcarifer</name>
    <name type="common">Barramundi</name>
    <name type="synonym">Holocentrus calcarifer</name>
    <dbReference type="NCBI Taxonomy" id="8187"/>
    <lineage>
        <taxon>Eukaryota</taxon>
        <taxon>Metazoa</taxon>
        <taxon>Chordata</taxon>
        <taxon>Craniata</taxon>
        <taxon>Vertebrata</taxon>
        <taxon>Euteleostomi</taxon>
        <taxon>Actinopterygii</taxon>
        <taxon>Neopterygii</taxon>
        <taxon>Teleostei</taxon>
        <taxon>Neoteleostei</taxon>
        <taxon>Acanthomorphata</taxon>
        <taxon>Carangaria</taxon>
        <taxon>Carangaria incertae sedis</taxon>
        <taxon>Centropomidae</taxon>
        <taxon>Lates</taxon>
    </lineage>
</organism>
<dbReference type="GO" id="GO:0051258">
    <property type="term" value="P:protein polymerization"/>
    <property type="evidence" value="ECO:0007669"/>
    <property type="project" value="InterPro"/>
</dbReference>
<dbReference type="GO" id="GO:0030674">
    <property type="term" value="F:protein-macromolecule adaptor activity"/>
    <property type="evidence" value="ECO:0007669"/>
    <property type="project" value="TreeGrafter"/>
</dbReference>
<comment type="subunit">
    <text evidence="8">Heterohexamer; disulfide linked. Contains 2 sets of 3 non-identical chains (alpha, beta and gamma). The 2 heterotrimers are in head to head conformation with the N-termini in a small central domain.</text>
</comment>
<reference evidence="11" key="3">
    <citation type="submission" date="2025-09" db="UniProtKB">
        <authorList>
            <consortium name="Ensembl"/>
        </authorList>
    </citation>
    <scope>IDENTIFICATION</scope>
</reference>
<dbReference type="GO" id="GO:0070527">
    <property type="term" value="P:platelet aggregation"/>
    <property type="evidence" value="ECO:0007669"/>
    <property type="project" value="TreeGrafter"/>
</dbReference>
<dbReference type="Ensembl" id="ENSLCAT00010014520.1">
    <property type="protein sequence ID" value="ENSLCAP00010014217.1"/>
    <property type="gene ID" value="ENSLCAG00010006763.1"/>
</dbReference>
<evidence type="ECO:0000256" key="6">
    <source>
        <dbReference type="ARBA" id="ARBA00023084"/>
    </source>
</evidence>
<dbReference type="AlphaFoldDB" id="A0A4W6CPE8"/>
<reference evidence="11" key="2">
    <citation type="submission" date="2025-08" db="UniProtKB">
        <authorList>
            <consortium name="Ensembl"/>
        </authorList>
    </citation>
    <scope>IDENTIFICATION</scope>
</reference>
<name>A0A4W6CPE8_LATCA</name>
<evidence type="ECO:0000259" key="10">
    <source>
        <dbReference type="SMART" id="SM01212"/>
    </source>
</evidence>
<dbReference type="SUPFAM" id="SSF58010">
    <property type="entry name" value="Fibrinogen coiled-coil and central regions"/>
    <property type="match status" value="1"/>
</dbReference>
<feature type="signal peptide" evidence="9">
    <location>
        <begin position="1"/>
        <end position="18"/>
    </location>
</feature>
<keyword evidence="2" id="KW-0964">Secreted</keyword>
<feature type="domain" description="Fibrinogen alpha/beta/gamma chain coiled coil" evidence="10">
    <location>
        <begin position="40"/>
        <end position="173"/>
    </location>
</feature>
<protein>
    <recommendedName>
        <fullName evidence="10">Fibrinogen alpha/beta/gamma chain coiled coil domain-containing protein</fullName>
    </recommendedName>
</protein>
<dbReference type="SMART" id="SM01212">
    <property type="entry name" value="Fib_alpha"/>
    <property type="match status" value="1"/>
</dbReference>
<proteinExistence type="predicted"/>
<keyword evidence="4 9" id="KW-0732">Signal</keyword>
<evidence type="ECO:0000256" key="9">
    <source>
        <dbReference type="SAM" id="SignalP"/>
    </source>
</evidence>
<evidence type="ECO:0000256" key="2">
    <source>
        <dbReference type="ARBA" id="ARBA00022525"/>
    </source>
</evidence>
<keyword evidence="12" id="KW-1185">Reference proteome</keyword>
<dbReference type="GO" id="GO:0005201">
    <property type="term" value="F:extracellular matrix structural constituent"/>
    <property type="evidence" value="ECO:0007669"/>
    <property type="project" value="TreeGrafter"/>
</dbReference>
<evidence type="ECO:0000313" key="11">
    <source>
        <dbReference type="Ensembl" id="ENSLCAP00010014217.1"/>
    </source>
</evidence>
<dbReference type="InterPro" id="IPR037579">
    <property type="entry name" value="FIB_ANG-like"/>
</dbReference>
<comment type="subcellular location">
    <subcellularLocation>
        <location evidence="1">Secreted</location>
    </subcellularLocation>
</comment>
<keyword evidence="3" id="KW-0356">Hemostasis</keyword>
<evidence type="ECO:0000313" key="12">
    <source>
        <dbReference type="Proteomes" id="UP000314980"/>
    </source>
</evidence>
<dbReference type="Pfam" id="PF08702">
    <property type="entry name" value="Fib_alpha"/>
    <property type="match status" value="2"/>
</dbReference>
<evidence type="ECO:0000256" key="3">
    <source>
        <dbReference type="ARBA" id="ARBA00022696"/>
    </source>
</evidence>
<keyword evidence="6" id="KW-0094">Blood coagulation</keyword>
<accession>A0A4W6CPE8</accession>
<dbReference type="GO" id="GO:0072377">
    <property type="term" value="P:blood coagulation, common pathway"/>
    <property type="evidence" value="ECO:0007669"/>
    <property type="project" value="TreeGrafter"/>
</dbReference>